<gene>
    <name evidence="1" type="ORF">EYF80_001850</name>
</gene>
<dbReference type="Proteomes" id="UP000314294">
    <property type="component" value="Unassembled WGS sequence"/>
</dbReference>
<name>A0A4Z2JCF2_9TELE</name>
<dbReference type="AlphaFoldDB" id="A0A4Z2JCF2"/>
<keyword evidence="2" id="KW-1185">Reference proteome</keyword>
<comment type="caution">
    <text evidence="1">The sequence shown here is derived from an EMBL/GenBank/DDBJ whole genome shotgun (WGS) entry which is preliminary data.</text>
</comment>
<proteinExistence type="predicted"/>
<evidence type="ECO:0000313" key="1">
    <source>
        <dbReference type="EMBL" id="TNN87886.1"/>
    </source>
</evidence>
<sequence>MPQGPRVGTYAKRAEGTHQKELILFFNEHWLLRALCCCNWQSRDFNQTPRKDSVDCGLMDSLL</sequence>
<protein>
    <submittedName>
        <fullName evidence="1">Uncharacterized protein</fullName>
    </submittedName>
</protein>
<organism evidence="1 2">
    <name type="scientific">Liparis tanakae</name>
    <name type="common">Tanaka's snailfish</name>
    <dbReference type="NCBI Taxonomy" id="230148"/>
    <lineage>
        <taxon>Eukaryota</taxon>
        <taxon>Metazoa</taxon>
        <taxon>Chordata</taxon>
        <taxon>Craniata</taxon>
        <taxon>Vertebrata</taxon>
        <taxon>Euteleostomi</taxon>
        <taxon>Actinopterygii</taxon>
        <taxon>Neopterygii</taxon>
        <taxon>Teleostei</taxon>
        <taxon>Neoteleostei</taxon>
        <taxon>Acanthomorphata</taxon>
        <taxon>Eupercaria</taxon>
        <taxon>Perciformes</taxon>
        <taxon>Cottioidei</taxon>
        <taxon>Cottales</taxon>
        <taxon>Liparidae</taxon>
        <taxon>Liparis</taxon>
    </lineage>
</organism>
<reference evidence="1 2" key="1">
    <citation type="submission" date="2019-03" db="EMBL/GenBank/DDBJ databases">
        <title>First draft genome of Liparis tanakae, snailfish: a comprehensive survey of snailfish specific genes.</title>
        <authorList>
            <person name="Kim W."/>
            <person name="Song I."/>
            <person name="Jeong J.-H."/>
            <person name="Kim D."/>
            <person name="Kim S."/>
            <person name="Ryu S."/>
            <person name="Song J.Y."/>
            <person name="Lee S.K."/>
        </authorList>
    </citation>
    <scope>NUCLEOTIDE SEQUENCE [LARGE SCALE GENOMIC DNA]</scope>
    <source>
        <tissue evidence="1">Muscle</tissue>
    </source>
</reference>
<accession>A0A4Z2JCF2</accession>
<evidence type="ECO:0000313" key="2">
    <source>
        <dbReference type="Proteomes" id="UP000314294"/>
    </source>
</evidence>
<dbReference type="EMBL" id="SRLO01000008">
    <property type="protein sequence ID" value="TNN87886.1"/>
    <property type="molecule type" value="Genomic_DNA"/>
</dbReference>